<reference evidence="1 2" key="1">
    <citation type="submission" date="2015-09" db="EMBL/GenBank/DDBJ databases">
        <title>Identification and resolution of microdiversity through metagenomic sequencing of parallel consortia.</title>
        <authorList>
            <person name="Nelson W.C."/>
            <person name="Romine M.F."/>
            <person name="Lindemann S.R."/>
        </authorList>
    </citation>
    <scope>NUCLEOTIDE SEQUENCE [LARGE SCALE GENOMIC DNA]</scope>
    <source>
        <strain evidence="1">HL-55</strain>
    </source>
</reference>
<organism evidence="1 2">
    <name type="scientific">Marinobacter excellens HL-55</name>
    <dbReference type="NCBI Taxonomy" id="1305731"/>
    <lineage>
        <taxon>Bacteria</taxon>
        <taxon>Pseudomonadati</taxon>
        <taxon>Pseudomonadota</taxon>
        <taxon>Gammaproteobacteria</taxon>
        <taxon>Pseudomonadales</taxon>
        <taxon>Marinobacteraceae</taxon>
        <taxon>Marinobacter</taxon>
    </lineage>
</organism>
<sequence length="117" mass="12124">MNVQEFVKNAITEIAAGVAEARDGLAEYGASAGSDKVYGYTKDNKILTDGQGRTVTLVEFDVALTQADSKDTKGSIGVFLGSFGAGSQGASHGETSSHSRIKFSVPIVLPGDGQQQV</sequence>
<dbReference type="OrthoDB" id="7865574at2"/>
<evidence type="ECO:0000313" key="2">
    <source>
        <dbReference type="Proteomes" id="UP000050416"/>
    </source>
</evidence>
<name>A0A0P7Z3F6_9GAMM</name>
<dbReference type="PATRIC" id="fig|1305731.5.peg.3"/>
<gene>
    <name evidence="1" type="ORF">HLUCCX14_08340</name>
</gene>
<evidence type="ECO:0000313" key="1">
    <source>
        <dbReference type="EMBL" id="KPQ28887.1"/>
    </source>
</evidence>
<proteinExistence type="predicted"/>
<comment type="caution">
    <text evidence="1">The sequence shown here is derived from an EMBL/GenBank/DDBJ whole genome shotgun (WGS) entry which is preliminary data.</text>
</comment>
<protein>
    <submittedName>
        <fullName evidence="1">Uncharacterized protein</fullName>
    </submittedName>
</protein>
<accession>A0A0P7Z3F6</accession>
<dbReference type="AlphaFoldDB" id="A0A0P7Z3F6"/>
<dbReference type="Proteomes" id="UP000050416">
    <property type="component" value="Unassembled WGS sequence"/>
</dbReference>
<dbReference type="EMBL" id="LJZQ01000010">
    <property type="protein sequence ID" value="KPQ28887.1"/>
    <property type="molecule type" value="Genomic_DNA"/>
</dbReference>